<dbReference type="InterPro" id="IPR016181">
    <property type="entry name" value="Acyl_CoA_acyltransferase"/>
</dbReference>
<dbReference type="GO" id="GO:0016747">
    <property type="term" value="F:acyltransferase activity, transferring groups other than amino-acyl groups"/>
    <property type="evidence" value="ECO:0007669"/>
    <property type="project" value="InterPro"/>
</dbReference>
<feature type="domain" description="N-acetyltransferase" evidence="1">
    <location>
        <begin position="2"/>
        <end position="177"/>
    </location>
</feature>
<dbReference type="Gene3D" id="3.40.630.30">
    <property type="match status" value="1"/>
</dbReference>
<dbReference type="InterPro" id="IPR052523">
    <property type="entry name" value="Trichothecene_AcTrans"/>
</dbReference>
<protein>
    <submittedName>
        <fullName evidence="2">N-acetyltransferase</fullName>
    </submittedName>
</protein>
<dbReference type="EMBL" id="BHXC01000006">
    <property type="protein sequence ID" value="GCB88292.1"/>
    <property type="molecule type" value="Genomic_DNA"/>
</dbReference>
<reference evidence="2 3" key="1">
    <citation type="journal article" date="2019" name="Microbiol. Resour. Announc.">
        <title>Draft Genome Sequence of the Most Traditional epsilon-Poly-l-Lysine Producer, Streptomyces albulus NBRC14147.</title>
        <authorList>
            <person name="Yamanaka K."/>
            <person name="Hamano Y."/>
        </authorList>
    </citation>
    <scope>NUCLEOTIDE SEQUENCE [LARGE SCALE GENOMIC DNA]</scope>
    <source>
        <strain evidence="2 3">NBRC 14147</strain>
    </source>
</reference>
<dbReference type="InterPro" id="IPR000182">
    <property type="entry name" value="GNAT_dom"/>
</dbReference>
<evidence type="ECO:0000259" key="1">
    <source>
        <dbReference type="PROSITE" id="PS51186"/>
    </source>
</evidence>
<dbReference type="AlphaFoldDB" id="A0A401QSK1"/>
<comment type="caution">
    <text evidence="2">The sequence shown here is derived from an EMBL/GenBank/DDBJ whole genome shotgun (WGS) entry which is preliminary data.</text>
</comment>
<dbReference type="SUPFAM" id="SSF55729">
    <property type="entry name" value="Acyl-CoA N-acyltransferases (Nat)"/>
    <property type="match status" value="1"/>
</dbReference>
<sequence>MNTFRTATARDLPDVAATLTEAFAADPPTQWVFPDGAAAVSRFFFGVADRAREAGGIVELLPGTAAMIALPPHVRLPDAPACGRQAEMQRRLGERRPRTPHYYLLFYGVRTAHQSSGLGGRMLSDLISLADRDRVGTYTEASTWRGARLMLRHGFHTAQPLRLPHGPPMFPLWRDPIHDHCD</sequence>
<proteinExistence type="predicted"/>
<dbReference type="RefSeq" id="WP_020929557.1">
    <property type="nucleotide sequence ID" value="NZ_BHXC01000006.1"/>
</dbReference>
<dbReference type="PROSITE" id="PS51186">
    <property type="entry name" value="GNAT"/>
    <property type="match status" value="1"/>
</dbReference>
<name>A0A401QSK1_STRNR</name>
<accession>A0A401QSK1</accession>
<gene>
    <name evidence="2" type="ORF">SALB_00962</name>
</gene>
<dbReference type="PANTHER" id="PTHR42791">
    <property type="entry name" value="GNAT FAMILY ACETYLTRANSFERASE"/>
    <property type="match status" value="1"/>
</dbReference>
<dbReference type="PANTHER" id="PTHR42791:SF1">
    <property type="entry name" value="N-ACETYLTRANSFERASE DOMAIN-CONTAINING PROTEIN"/>
    <property type="match status" value="1"/>
</dbReference>
<keyword evidence="2" id="KW-0808">Transferase</keyword>
<organism evidence="2 3">
    <name type="scientific">Streptomyces noursei</name>
    <name type="common">Streptomyces albulus</name>
    <dbReference type="NCBI Taxonomy" id="1971"/>
    <lineage>
        <taxon>Bacteria</taxon>
        <taxon>Bacillati</taxon>
        <taxon>Actinomycetota</taxon>
        <taxon>Actinomycetes</taxon>
        <taxon>Kitasatosporales</taxon>
        <taxon>Streptomycetaceae</taxon>
        <taxon>Streptomyces</taxon>
    </lineage>
</organism>
<evidence type="ECO:0000313" key="3">
    <source>
        <dbReference type="Proteomes" id="UP000288351"/>
    </source>
</evidence>
<dbReference type="Proteomes" id="UP000288351">
    <property type="component" value="Unassembled WGS sequence"/>
</dbReference>
<evidence type="ECO:0000313" key="2">
    <source>
        <dbReference type="EMBL" id="GCB88292.1"/>
    </source>
</evidence>